<dbReference type="InParanoid" id="A0A1I1VU21"/>
<dbReference type="Proteomes" id="UP000181976">
    <property type="component" value="Unassembled WGS sequence"/>
</dbReference>
<evidence type="ECO:0000256" key="1">
    <source>
        <dbReference type="SAM" id="MobiDB-lite"/>
    </source>
</evidence>
<gene>
    <name evidence="2" type="ORF">SAMN05444380_10371</name>
</gene>
<evidence type="ECO:0000313" key="3">
    <source>
        <dbReference type="Proteomes" id="UP000181976"/>
    </source>
</evidence>
<dbReference type="OrthoDB" id="9938010at2"/>
<accession>A0A1I1VU21</accession>
<organism evidence="2 3">
    <name type="scientific">Thermophagus xiamenensis</name>
    <dbReference type="NCBI Taxonomy" id="385682"/>
    <lineage>
        <taxon>Bacteria</taxon>
        <taxon>Pseudomonadati</taxon>
        <taxon>Bacteroidota</taxon>
        <taxon>Bacteroidia</taxon>
        <taxon>Marinilabiliales</taxon>
        <taxon>Marinilabiliaceae</taxon>
        <taxon>Thermophagus</taxon>
    </lineage>
</organism>
<proteinExistence type="predicted"/>
<feature type="compositionally biased region" description="Basic and acidic residues" evidence="1">
    <location>
        <begin position="10"/>
        <end position="21"/>
    </location>
</feature>
<feature type="compositionally biased region" description="Basic residues" evidence="1">
    <location>
        <begin position="22"/>
        <end position="34"/>
    </location>
</feature>
<sequence length="69" mass="8326">MKSKKLPKKHKEDFDALEKPKKSGIKAKKTKRDRKPSIYDELEDFDEFVLNDREYSGFDDFYDDDDDLY</sequence>
<protein>
    <submittedName>
        <fullName evidence="2">Uncharacterized protein</fullName>
    </submittedName>
</protein>
<dbReference type="eggNOG" id="ENOG503111Y">
    <property type="taxonomic scope" value="Bacteria"/>
</dbReference>
<dbReference type="EMBL" id="FONA01000003">
    <property type="protein sequence ID" value="SFD86536.1"/>
    <property type="molecule type" value="Genomic_DNA"/>
</dbReference>
<reference evidence="2 3" key="1">
    <citation type="submission" date="2016-10" db="EMBL/GenBank/DDBJ databases">
        <authorList>
            <person name="de Groot N.N."/>
        </authorList>
    </citation>
    <scope>NUCLEOTIDE SEQUENCE [LARGE SCALE GENOMIC DNA]</scope>
    <source>
        <strain evidence="2 3">DSM 19012</strain>
    </source>
</reference>
<feature type="region of interest" description="Disordered" evidence="1">
    <location>
        <begin position="1"/>
        <end position="35"/>
    </location>
</feature>
<name>A0A1I1VU21_9BACT</name>
<dbReference type="AlphaFoldDB" id="A0A1I1VU21"/>
<evidence type="ECO:0000313" key="2">
    <source>
        <dbReference type="EMBL" id="SFD86536.1"/>
    </source>
</evidence>
<dbReference type="RefSeq" id="WP_010526785.1">
    <property type="nucleotide sequence ID" value="NZ_AFSL01000019.1"/>
</dbReference>
<dbReference type="STRING" id="385682.SAMN05444380_10371"/>
<keyword evidence="3" id="KW-1185">Reference proteome</keyword>